<feature type="transmembrane region" description="Helical" evidence="7">
    <location>
        <begin position="395"/>
        <end position="417"/>
    </location>
</feature>
<dbReference type="AlphaFoldDB" id="A0A0X3AN59"/>
<feature type="transmembrane region" description="Helical" evidence="7">
    <location>
        <begin position="88"/>
        <end position="106"/>
    </location>
</feature>
<feature type="transmembrane region" description="Helical" evidence="7">
    <location>
        <begin position="260"/>
        <end position="280"/>
    </location>
</feature>
<dbReference type="PROSITE" id="PS00715">
    <property type="entry name" value="SIGMA70_1"/>
    <property type="match status" value="1"/>
</dbReference>
<dbReference type="PANTHER" id="PTHR30106">
    <property type="entry name" value="INNER MEMBRANE PROTEIN YEIH-RELATED"/>
    <property type="match status" value="1"/>
</dbReference>
<dbReference type="InterPro" id="IPR000943">
    <property type="entry name" value="RNA_pol_sigma70"/>
</dbReference>
<comment type="similarity">
    <text evidence="2">Belongs to the UPF0324 family.</text>
</comment>
<proteinExistence type="inferred from homology"/>
<dbReference type="EMBL" id="FCOR01000003">
    <property type="protein sequence ID" value="CVK15772.1"/>
    <property type="molecule type" value="Genomic_DNA"/>
</dbReference>
<dbReference type="GO" id="GO:0006352">
    <property type="term" value="P:DNA-templated transcription initiation"/>
    <property type="evidence" value="ECO:0007669"/>
    <property type="project" value="InterPro"/>
</dbReference>
<keyword evidence="5 7" id="KW-1133">Transmembrane helix</keyword>
<feature type="transmembrane region" description="Helical" evidence="7">
    <location>
        <begin position="168"/>
        <end position="187"/>
    </location>
</feature>
<dbReference type="GO" id="GO:0005886">
    <property type="term" value="C:plasma membrane"/>
    <property type="evidence" value="ECO:0007669"/>
    <property type="project" value="UniProtKB-SubCell"/>
</dbReference>
<keyword evidence="4 7" id="KW-0812">Transmembrane</keyword>
<keyword evidence="6 7" id="KW-0472">Membrane</keyword>
<dbReference type="PANTHER" id="PTHR30106:SF1">
    <property type="entry name" value="UPF0324 MEMBRANE PROTEIN FN0533"/>
    <property type="match status" value="1"/>
</dbReference>
<feature type="transmembrane region" description="Helical" evidence="7">
    <location>
        <begin position="143"/>
        <end position="162"/>
    </location>
</feature>
<sequence>MKKLSLTEDWTTTVIGGLVIVLGIILYSLLGYTLSWPTFKWNTGDDLLSNVLTGKNFINIFVIFILSYVLLLLADILQGKPISSAKGFPLLFILTIVAMIIGGNSVMNYWGFETVIFCLLIGLVINNFIGTPQWIKGCLSSEMYVKIGLIFLGSTIIFQDIMQAGALGLIQSVVVVFSVWYFSFWLCKKFNIDKEMSMMLSSAVSICGVSAAIATAGAIKGDSKKLSYVVSLVLVVAVPMIVIMPVLAKLLGLGEVMAGAWIGGTIDTTGAVAATGAVYGEEALKISTIVKFSQNVLLGIAAFLIAVYWSYTKKEGNEFADKPNLKVIWDRFPKFVIGFIMASLLFSFVIPTEHYKPVLNVLKKFQGLWFALGFTSIGLETNFKTLINKENRKATLVFLGAQTFNVIFTLLVAYLVFGIEWTKI</sequence>
<evidence type="ECO:0000313" key="9">
    <source>
        <dbReference type="EMBL" id="CVK15772.1"/>
    </source>
</evidence>
<evidence type="ECO:0000256" key="5">
    <source>
        <dbReference type="ARBA" id="ARBA00022989"/>
    </source>
</evidence>
<evidence type="ECO:0000313" key="10">
    <source>
        <dbReference type="Proteomes" id="UP000182761"/>
    </source>
</evidence>
<comment type="subcellular location">
    <subcellularLocation>
        <location evidence="1">Cell membrane</location>
        <topology evidence="1">Multi-pass membrane protein</topology>
    </subcellularLocation>
</comment>
<evidence type="ECO:0000256" key="7">
    <source>
        <dbReference type="SAM" id="Phobius"/>
    </source>
</evidence>
<evidence type="ECO:0000256" key="6">
    <source>
        <dbReference type="ARBA" id="ARBA00023136"/>
    </source>
</evidence>
<organism evidence="9 10">
    <name type="scientific">Apibacter mensalis</name>
    <dbReference type="NCBI Taxonomy" id="1586267"/>
    <lineage>
        <taxon>Bacteria</taxon>
        <taxon>Pseudomonadati</taxon>
        <taxon>Bacteroidota</taxon>
        <taxon>Flavobacteriia</taxon>
        <taxon>Flavobacteriales</taxon>
        <taxon>Weeksellaceae</taxon>
        <taxon>Apibacter</taxon>
    </lineage>
</organism>
<feature type="domain" description="RNA polymerase sigma-70" evidence="8">
    <location>
        <begin position="160"/>
        <end position="173"/>
    </location>
</feature>
<feature type="transmembrane region" description="Helical" evidence="7">
    <location>
        <begin position="56"/>
        <end position="76"/>
    </location>
</feature>
<reference evidence="9 10" key="1">
    <citation type="submission" date="2016-01" db="EMBL/GenBank/DDBJ databases">
        <authorList>
            <person name="McClelland M."/>
            <person name="Jain A."/>
            <person name="Saraogi P."/>
            <person name="Mendelson R."/>
            <person name="Westerman R."/>
            <person name="SanMiguel P."/>
            <person name="Csonka L."/>
        </authorList>
    </citation>
    <scope>NUCLEOTIDE SEQUENCE [LARGE SCALE GENOMIC DNA]</scope>
    <source>
        <strain evidence="9 10">R-53146</strain>
    </source>
</reference>
<evidence type="ECO:0000256" key="2">
    <source>
        <dbReference type="ARBA" id="ARBA00007977"/>
    </source>
</evidence>
<feature type="transmembrane region" description="Helical" evidence="7">
    <location>
        <begin position="332"/>
        <end position="350"/>
    </location>
</feature>
<accession>A0A0X3AN59</accession>
<evidence type="ECO:0000256" key="1">
    <source>
        <dbReference type="ARBA" id="ARBA00004651"/>
    </source>
</evidence>
<evidence type="ECO:0000256" key="3">
    <source>
        <dbReference type="ARBA" id="ARBA00022475"/>
    </source>
</evidence>
<feature type="transmembrane region" description="Helical" evidence="7">
    <location>
        <begin position="292"/>
        <end position="311"/>
    </location>
</feature>
<gene>
    <name evidence="9" type="ORF">Ga0061079_10382</name>
</gene>
<feature type="transmembrane region" description="Helical" evidence="7">
    <location>
        <begin position="365"/>
        <end position="383"/>
    </location>
</feature>
<dbReference type="InterPro" id="IPR018383">
    <property type="entry name" value="UPF0324_pro"/>
</dbReference>
<feature type="transmembrane region" description="Helical" evidence="7">
    <location>
        <begin position="225"/>
        <end position="248"/>
    </location>
</feature>
<evidence type="ECO:0000256" key="4">
    <source>
        <dbReference type="ARBA" id="ARBA00022692"/>
    </source>
</evidence>
<feature type="transmembrane region" description="Helical" evidence="7">
    <location>
        <begin position="199"/>
        <end position="219"/>
    </location>
</feature>
<feature type="transmembrane region" description="Helical" evidence="7">
    <location>
        <begin position="12"/>
        <end position="36"/>
    </location>
</feature>
<name>A0A0X3AN59_9FLAO</name>
<dbReference type="OrthoDB" id="9766798at2"/>
<dbReference type="Pfam" id="PF03601">
    <property type="entry name" value="Cons_hypoth698"/>
    <property type="match status" value="1"/>
</dbReference>
<dbReference type="RefSeq" id="WP_055424999.1">
    <property type="nucleotide sequence ID" value="NZ_FCOR01000003.1"/>
</dbReference>
<feature type="transmembrane region" description="Helical" evidence="7">
    <location>
        <begin position="112"/>
        <end position="131"/>
    </location>
</feature>
<keyword evidence="10" id="KW-1185">Reference proteome</keyword>
<dbReference type="GO" id="GO:0003700">
    <property type="term" value="F:DNA-binding transcription factor activity"/>
    <property type="evidence" value="ECO:0007669"/>
    <property type="project" value="InterPro"/>
</dbReference>
<protein>
    <submittedName>
        <fullName evidence="9">Conserved hypothetical integral membrane protein</fullName>
    </submittedName>
</protein>
<evidence type="ECO:0000259" key="8">
    <source>
        <dbReference type="PROSITE" id="PS00715"/>
    </source>
</evidence>
<dbReference type="Proteomes" id="UP000182761">
    <property type="component" value="Unassembled WGS sequence"/>
</dbReference>
<keyword evidence="3" id="KW-1003">Cell membrane</keyword>